<dbReference type="GO" id="GO:0016787">
    <property type="term" value="F:hydrolase activity"/>
    <property type="evidence" value="ECO:0007669"/>
    <property type="project" value="UniProtKB-KW"/>
</dbReference>
<dbReference type="InterPro" id="IPR017853">
    <property type="entry name" value="GH"/>
</dbReference>
<evidence type="ECO:0000256" key="3">
    <source>
        <dbReference type="ARBA" id="ARBA00022729"/>
    </source>
</evidence>
<keyword evidence="7" id="KW-0378">Hydrolase</keyword>
<dbReference type="Pfam" id="PF22026">
    <property type="entry name" value="Alpha-amylase_C_2"/>
    <property type="match status" value="1"/>
</dbReference>
<feature type="transmembrane region" description="Helical" evidence="4">
    <location>
        <begin position="481"/>
        <end position="503"/>
    </location>
</feature>
<keyword evidence="2" id="KW-0479">Metal-binding</keyword>
<keyword evidence="4" id="KW-0812">Transmembrane</keyword>
<dbReference type="InterPro" id="IPR006047">
    <property type="entry name" value="GH13_cat_dom"/>
</dbReference>
<dbReference type="Pfam" id="PF00128">
    <property type="entry name" value="Alpha-amylase"/>
    <property type="match status" value="1"/>
</dbReference>
<dbReference type="PANTHER" id="PTHR10357:SF215">
    <property type="entry name" value="ALPHA-AMYLASE 1"/>
    <property type="match status" value="1"/>
</dbReference>
<dbReference type="RefSeq" id="WP_289216314.1">
    <property type="nucleotide sequence ID" value="NZ_JAPVRC010000006.1"/>
</dbReference>
<sequence length="507" mass="58098">MRKLTMVLMFIPFLLFYAFETEAVEKEERRWQDESMYYIMVDRFMNGNTENDYEVDKDNPEAYHGGDLQGVIDQLDYIEEMGFTSIMLSPIMKNTEEGYHGYWIDDFMQVEGHFGTIEDAQRLVEEAHNRDLKVIFEFVVSHTGNEHPWLEESGQEDKYFDSEAMEENDVASVENTWLSNLPRLNTDHPEVQSQLTEAAQFWKEETGVDGFRLSSINQVSKEFLSIFNESLKLLDDDFILIGDVNVEDPDDIEAYESAGIDSFVNDPFYEAASGSFNHTDASLDSLFKVWQSSLQNFENPELLGHYLDDPSTKRFTRVAVEEGGNPVTRWKLALTHMFTSPGYPILTYGSEVPLDGGEPPDNLKMMNFKGGDEELKQHIEKLNSMREEFPVLRRGTYEELFNSDGLAVIKRVYKEETMVIAMNNSPRTQAVDLTELPDDQQMRGLLEDGVVRQNGEGVYKLGMERETADVFVVEEDKGLNWLFIGFVGGVLLLFVTAVIVISLKNKE</sequence>
<evidence type="ECO:0000256" key="1">
    <source>
        <dbReference type="ARBA" id="ARBA00001913"/>
    </source>
</evidence>
<evidence type="ECO:0000256" key="4">
    <source>
        <dbReference type="SAM" id="Phobius"/>
    </source>
</evidence>
<dbReference type="Gene3D" id="3.20.20.80">
    <property type="entry name" value="Glycosidases"/>
    <property type="match status" value="1"/>
</dbReference>
<protein>
    <submittedName>
        <fullName evidence="7">Alpha-amylase family glycosyl hydrolase</fullName>
    </submittedName>
</protein>
<dbReference type="Proteomes" id="UP001596494">
    <property type="component" value="Unassembled WGS sequence"/>
</dbReference>
<dbReference type="SMART" id="SM00642">
    <property type="entry name" value="Aamy"/>
    <property type="match status" value="1"/>
</dbReference>
<keyword evidence="8" id="KW-1185">Reference proteome</keyword>
<comment type="caution">
    <text evidence="7">The sequence shown here is derived from an EMBL/GenBank/DDBJ whole genome shotgun (WGS) entry which is preliminary data.</text>
</comment>
<dbReference type="PANTHER" id="PTHR10357">
    <property type="entry name" value="ALPHA-AMYLASE FAMILY MEMBER"/>
    <property type="match status" value="1"/>
</dbReference>
<evidence type="ECO:0000259" key="6">
    <source>
        <dbReference type="SMART" id="SM00642"/>
    </source>
</evidence>
<dbReference type="InterPro" id="IPR013780">
    <property type="entry name" value="Glyco_hydro_b"/>
</dbReference>
<dbReference type="EMBL" id="JBHTBY010000008">
    <property type="protein sequence ID" value="MFC7321187.1"/>
    <property type="molecule type" value="Genomic_DNA"/>
</dbReference>
<organism evidence="7 8">
    <name type="scientific">Halobacillus campisalis</name>
    <dbReference type="NCBI Taxonomy" id="435909"/>
    <lineage>
        <taxon>Bacteria</taxon>
        <taxon>Bacillati</taxon>
        <taxon>Bacillota</taxon>
        <taxon>Bacilli</taxon>
        <taxon>Bacillales</taxon>
        <taxon>Bacillaceae</taxon>
        <taxon>Halobacillus</taxon>
    </lineage>
</organism>
<dbReference type="Gene3D" id="2.60.40.1180">
    <property type="entry name" value="Golgi alpha-mannosidase II"/>
    <property type="match status" value="1"/>
</dbReference>
<evidence type="ECO:0000256" key="5">
    <source>
        <dbReference type="SAM" id="SignalP"/>
    </source>
</evidence>
<dbReference type="SUPFAM" id="SSF51445">
    <property type="entry name" value="(Trans)glycosidases"/>
    <property type="match status" value="1"/>
</dbReference>
<dbReference type="SUPFAM" id="SSF51011">
    <property type="entry name" value="Glycosyl hydrolase domain"/>
    <property type="match status" value="1"/>
</dbReference>
<reference evidence="8" key="1">
    <citation type="journal article" date="2019" name="Int. J. Syst. Evol. Microbiol.">
        <title>The Global Catalogue of Microorganisms (GCM) 10K type strain sequencing project: providing services to taxonomists for standard genome sequencing and annotation.</title>
        <authorList>
            <consortium name="The Broad Institute Genomics Platform"/>
            <consortium name="The Broad Institute Genome Sequencing Center for Infectious Disease"/>
            <person name="Wu L."/>
            <person name="Ma J."/>
        </authorList>
    </citation>
    <scope>NUCLEOTIDE SEQUENCE [LARGE SCALE GENOMIC DNA]</scope>
    <source>
        <strain evidence="8">CCUG 73951</strain>
    </source>
</reference>
<accession>A0ABW2K4V3</accession>
<keyword evidence="4" id="KW-0472">Membrane</keyword>
<gene>
    <name evidence="7" type="ORF">ACFQMN_09865</name>
</gene>
<evidence type="ECO:0000313" key="7">
    <source>
        <dbReference type="EMBL" id="MFC7321187.1"/>
    </source>
</evidence>
<dbReference type="InterPro" id="IPR054174">
    <property type="entry name" value="Alpha-amylase-like_C"/>
</dbReference>
<feature type="chain" id="PRO_5046321895" evidence="5">
    <location>
        <begin position="24"/>
        <end position="507"/>
    </location>
</feature>
<comment type="cofactor">
    <cofactor evidence="1">
        <name>Ca(2+)</name>
        <dbReference type="ChEBI" id="CHEBI:29108"/>
    </cofactor>
</comment>
<evidence type="ECO:0000256" key="2">
    <source>
        <dbReference type="ARBA" id="ARBA00022723"/>
    </source>
</evidence>
<feature type="signal peptide" evidence="5">
    <location>
        <begin position="1"/>
        <end position="23"/>
    </location>
</feature>
<keyword evidence="4" id="KW-1133">Transmembrane helix</keyword>
<evidence type="ECO:0000313" key="8">
    <source>
        <dbReference type="Proteomes" id="UP001596494"/>
    </source>
</evidence>
<proteinExistence type="predicted"/>
<keyword evidence="3 5" id="KW-0732">Signal</keyword>
<feature type="domain" description="Glycosyl hydrolase family 13 catalytic" evidence="6">
    <location>
        <begin position="38"/>
        <end position="386"/>
    </location>
</feature>
<name>A0ABW2K4V3_9BACI</name>